<dbReference type="OrthoDB" id="31532at2157"/>
<keyword evidence="2" id="KW-1185">Reference proteome</keyword>
<accession>A0A0F7FIE6</accession>
<name>A0A0F7FIE6_9CREN</name>
<dbReference type="RefSeq" id="WP_052884161.1">
    <property type="nucleotide sequence ID" value="NZ_CP009961.1"/>
</dbReference>
<dbReference type="AlphaFoldDB" id="A0A0F7FIE6"/>
<reference evidence="1 2" key="1">
    <citation type="journal article" date="2015" name="Stand. Genomic Sci.">
        <title>Complete genome sequence of and proposal of Thermofilum uzonense sp. nov. a novel hyperthermophilic crenarchaeon and emended description of the genus Thermofilum.</title>
        <authorList>
            <person name="Toshchakov S.V."/>
            <person name="Korzhenkov A.A."/>
            <person name="Samarov N.I."/>
            <person name="Mazunin I.O."/>
            <person name="Mozhey O.I."/>
            <person name="Shmyr I.S."/>
            <person name="Derbikova K.S."/>
            <person name="Taranov E.A."/>
            <person name="Dominova I.N."/>
            <person name="Bonch-Osmolovskaya E.A."/>
            <person name="Patrushev M.V."/>
            <person name="Podosokorskaya O.A."/>
            <person name="Kublanov I.V."/>
        </authorList>
    </citation>
    <scope>NUCLEOTIDE SEQUENCE [LARGE SCALE GENOMIC DNA]</scope>
    <source>
        <strain evidence="1 2">1807-2</strain>
    </source>
</reference>
<dbReference type="Proteomes" id="UP000067434">
    <property type="component" value="Chromosome"/>
</dbReference>
<sequence>MEYARAPSLEEALNLILERLVGISKRKGLRASKSGIQQGIGFHLDTPYIIVEGLIQRGLISLTGEKFVLTSPGETFVEYVVEIARLIKPYSLFPEFDEGRIVGAVLYALYDWTNKKDAKQIVEDARETLRLLNEVKKKNSDAFKIIAVTLPRLYFEDGKYTPFSLIEKIYPSIAHEAQGVKNTC</sequence>
<dbReference type="GeneID" id="25401497"/>
<dbReference type="KEGG" id="thf:MA03_04660"/>
<evidence type="ECO:0000313" key="2">
    <source>
        <dbReference type="Proteomes" id="UP000067434"/>
    </source>
</evidence>
<protein>
    <submittedName>
        <fullName evidence="1">Uncharacterized protein</fullName>
    </submittedName>
</protein>
<dbReference type="EMBL" id="CP009961">
    <property type="protein sequence ID" value="AKG38709.1"/>
    <property type="molecule type" value="Genomic_DNA"/>
</dbReference>
<organism evidence="1 2">
    <name type="scientific">Infirmifilum uzonense</name>
    <dbReference type="NCBI Taxonomy" id="1550241"/>
    <lineage>
        <taxon>Archaea</taxon>
        <taxon>Thermoproteota</taxon>
        <taxon>Thermoprotei</taxon>
        <taxon>Thermofilales</taxon>
        <taxon>Thermofilaceae</taxon>
        <taxon>Infirmifilum</taxon>
    </lineage>
</organism>
<dbReference type="HOGENOM" id="CLU_1465193_0_0_2"/>
<gene>
    <name evidence="1" type="ORF">MA03_04660</name>
</gene>
<proteinExistence type="predicted"/>
<dbReference type="STRING" id="1550241.MA03_04660"/>
<dbReference type="PATRIC" id="fig|1550241.5.peg.986"/>
<evidence type="ECO:0000313" key="1">
    <source>
        <dbReference type="EMBL" id="AKG38709.1"/>
    </source>
</evidence>